<dbReference type="InterPro" id="IPR029058">
    <property type="entry name" value="AB_hydrolase_fold"/>
</dbReference>
<dbReference type="RefSeq" id="WP_057818878.1">
    <property type="nucleotide sequence ID" value="NZ_AZEC01000003.1"/>
</dbReference>
<dbReference type="Gene3D" id="3.40.50.1820">
    <property type="entry name" value="alpha/beta hydrolase"/>
    <property type="match status" value="1"/>
</dbReference>
<dbReference type="AlphaFoldDB" id="A0A0R1N132"/>
<feature type="transmembrane region" description="Helical" evidence="1">
    <location>
        <begin position="12"/>
        <end position="29"/>
    </location>
</feature>
<proteinExistence type="predicted"/>
<name>A0A0R1N132_9LACO</name>
<dbReference type="STRING" id="1423792.FD09_GL001938"/>
<gene>
    <name evidence="2" type="ORF">FD09_GL001938</name>
</gene>
<dbReference type="Pfam" id="PF06028">
    <property type="entry name" value="DUF915"/>
    <property type="match status" value="1"/>
</dbReference>
<dbReference type="Proteomes" id="UP000051330">
    <property type="component" value="Unassembled WGS sequence"/>
</dbReference>
<evidence type="ECO:0000256" key="1">
    <source>
        <dbReference type="SAM" id="Phobius"/>
    </source>
</evidence>
<dbReference type="InterPro" id="IPR010315">
    <property type="entry name" value="DUF915_hydro-like"/>
</dbReference>
<comment type="caution">
    <text evidence="2">The sequence shown here is derived from an EMBL/GenBank/DDBJ whole genome shotgun (WGS) entry which is preliminary data.</text>
</comment>
<sequence length="299" mass="33462">MSGAKCPDWPWGVAGLITGLGILPLLTRFQRRRVAAGKVEEEALANTPPAADKNPNQIPTIYVHGFRGGAHSTQQLVESAARATRQDSWLQVIYERGGKIQYAGNWTNDPHPIVQVIFRDNWVGTRIISRYIERILPILQERYGFTQYNAVGHSVGATALVFAEMRNYDNPDFPKLNKLVLVGGPFDGVVALGDLPNINRFNWAGRPVLMNPTYLEMLLHRDKFPKDAHVLNVLGNIDNGTNTDKYITVISAKSIRYILAPIVKSFNEIEVRGMPGEHSMLHDDSFVLEKINKFLFGSQ</sequence>
<evidence type="ECO:0000313" key="3">
    <source>
        <dbReference type="Proteomes" id="UP000051330"/>
    </source>
</evidence>
<keyword evidence="1" id="KW-1133">Transmembrane helix</keyword>
<evidence type="ECO:0000313" key="2">
    <source>
        <dbReference type="EMBL" id="KRL13905.1"/>
    </source>
</evidence>
<dbReference type="EMBL" id="AZEC01000003">
    <property type="protein sequence ID" value="KRL13905.1"/>
    <property type="molecule type" value="Genomic_DNA"/>
</dbReference>
<reference evidence="2 3" key="1">
    <citation type="journal article" date="2015" name="Genome Announc.">
        <title>Expanding the biotechnology potential of lactobacilli through comparative genomics of 213 strains and associated genera.</title>
        <authorList>
            <person name="Sun Z."/>
            <person name="Harris H.M."/>
            <person name="McCann A."/>
            <person name="Guo C."/>
            <person name="Argimon S."/>
            <person name="Zhang W."/>
            <person name="Yang X."/>
            <person name="Jeffery I.B."/>
            <person name="Cooney J.C."/>
            <person name="Kagawa T.F."/>
            <person name="Liu W."/>
            <person name="Song Y."/>
            <person name="Salvetti E."/>
            <person name="Wrobel A."/>
            <person name="Rasinkangas P."/>
            <person name="Parkhill J."/>
            <person name="Rea M.C."/>
            <person name="O'Sullivan O."/>
            <person name="Ritari J."/>
            <person name="Douillard F.P."/>
            <person name="Paul Ross R."/>
            <person name="Yang R."/>
            <person name="Briner A.E."/>
            <person name="Felis G.E."/>
            <person name="de Vos W.M."/>
            <person name="Barrangou R."/>
            <person name="Klaenhammer T.R."/>
            <person name="Caufield P.W."/>
            <person name="Cui Y."/>
            <person name="Zhang H."/>
            <person name="O'Toole P.W."/>
        </authorList>
    </citation>
    <scope>NUCLEOTIDE SEQUENCE [LARGE SCALE GENOMIC DNA]</scope>
    <source>
        <strain evidence="2 3">DSM 12744</strain>
    </source>
</reference>
<organism evidence="2 3">
    <name type="scientific">Schleiferilactobacillus perolens DSM 12744</name>
    <dbReference type="NCBI Taxonomy" id="1423792"/>
    <lineage>
        <taxon>Bacteria</taxon>
        <taxon>Bacillati</taxon>
        <taxon>Bacillota</taxon>
        <taxon>Bacilli</taxon>
        <taxon>Lactobacillales</taxon>
        <taxon>Lactobacillaceae</taxon>
        <taxon>Schleiferilactobacillus</taxon>
    </lineage>
</organism>
<keyword evidence="3" id="KW-1185">Reference proteome</keyword>
<evidence type="ECO:0008006" key="4">
    <source>
        <dbReference type="Google" id="ProtNLM"/>
    </source>
</evidence>
<keyword evidence="1" id="KW-0472">Membrane</keyword>
<protein>
    <recommendedName>
        <fullName evidence="4">Alpha beta hydrolase superfamily protein</fullName>
    </recommendedName>
</protein>
<dbReference type="SUPFAM" id="SSF53474">
    <property type="entry name" value="alpha/beta-Hydrolases"/>
    <property type="match status" value="1"/>
</dbReference>
<dbReference type="PATRIC" id="fig|1423792.3.peg.1966"/>
<keyword evidence="1" id="KW-0812">Transmembrane</keyword>
<accession>A0A0R1N132</accession>